<evidence type="ECO:0000313" key="3">
    <source>
        <dbReference type="EMBL" id="MCD2421510.1"/>
    </source>
</evidence>
<dbReference type="Pfam" id="PF01764">
    <property type="entry name" value="Lipase_3"/>
    <property type="match status" value="1"/>
</dbReference>
<evidence type="ECO:0000256" key="1">
    <source>
        <dbReference type="SAM" id="SignalP"/>
    </source>
</evidence>
<dbReference type="InterPro" id="IPR029058">
    <property type="entry name" value="AB_hydrolase_fold"/>
</dbReference>
<organism evidence="3 4">
    <name type="scientific">Niabella pedocola</name>
    <dbReference type="NCBI Taxonomy" id="1752077"/>
    <lineage>
        <taxon>Bacteria</taxon>
        <taxon>Pseudomonadati</taxon>
        <taxon>Bacteroidota</taxon>
        <taxon>Chitinophagia</taxon>
        <taxon>Chitinophagales</taxon>
        <taxon>Chitinophagaceae</taxon>
        <taxon>Niabella</taxon>
    </lineage>
</organism>
<sequence length="366" mass="42140">MMHLRIRFFTLLLLVAQLTFAQQFEPVFNVKEYADFLSMAHYESSIPDEAQRGKQQDPYHLVYKSPEVGMKNLWWLYTNAQNQAVIVIRGTVGDMVSWMENYYCPMVPATGSLQLNATTKFDYKLAESNEAYVHAGWTIGMAYLVTDMMPRIKELYQKGVRDFFIFGHSQGGALSYLVSSYFYYQRQAGALPGDIRFKTYTSAAPKPGNMQYAYDFDFIHKGGWAYAVVNAADWVPETPYSIQRVSDMNTVNPIVDIPGTLKKQKFLLRLAGNMYYGKLDRKTRKAQRIYTKILGHKLYKLAIKKALPDLKEPEYGPSMNYMRAGVPVILMPDAAYYQKYGKDAADKFAHHHFAPYLYLLQKQYGK</sequence>
<proteinExistence type="predicted"/>
<dbReference type="PANTHER" id="PTHR45856:SF24">
    <property type="entry name" value="FUNGAL LIPASE-LIKE DOMAIN-CONTAINING PROTEIN"/>
    <property type="match status" value="1"/>
</dbReference>
<reference evidence="3 4" key="1">
    <citation type="submission" date="2021-11" db="EMBL/GenBank/DDBJ databases">
        <title>Genomic of Niabella pedocola.</title>
        <authorList>
            <person name="Wu T."/>
        </authorList>
    </citation>
    <scope>NUCLEOTIDE SEQUENCE [LARGE SCALE GENOMIC DNA]</scope>
    <source>
        <strain evidence="3 4">JCM 31011</strain>
    </source>
</reference>
<dbReference type="Proteomes" id="UP001199816">
    <property type="component" value="Unassembled WGS sequence"/>
</dbReference>
<gene>
    <name evidence="3" type="ORF">LQ567_01970</name>
</gene>
<keyword evidence="4" id="KW-1185">Reference proteome</keyword>
<dbReference type="EMBL" id="JAJNEC010000003">
    <property type="protein sequence ID" value="MCD2421510.1"/>
    <property type="molecule type" value="Genomic_DNA"/>
</dbReference>
<feature type="signal peptide" evidence="1">
    <location>
        <begin position="1"/>
        <end position="21"/>
    </location>
</feature>
<keyword evidence="1" id="KW-0732">Signal</keyword>
<accession>A0ABS8PKW3</accession>
<evidence type="ECO:0000259" key="2">
    <source>
        <dbReference type="Pfam" id="PF01764"/>
    </source>
</evidence>
<dbReference type="SUPFAM" id="SSF53474">
    <property type="entry name" value="alpha/beta-Hydrolases"/>
    <property type="match status" value="1"/>
</dbReference>
<dbReference type="PANTHER" id="PTHR45856">
    <property type="entry name" value="ALPHA/BETA-HYDROLASES SUPERFAMILY PROTEIN"/>
    <property type="match status" value="1"/>
</dbReference>
<feature type="chain" id="PRO_5045955187" evidence="1">
    <location>
        <begin position="22"/>
        <end position="366"/>
    </location>
</feature>
<dbReference type="Gene3D" id="3.40.50.1820">
    <property type="entry name" value="alpha/beta hydrolase"/>
    <property type="match status" value="1"/>
</dbReference>
<dbReference type="InterPro" id="IPR051218">
    <property type="entry name" value="Sec_MonoDiacylglyc_Lipase"/>
</dbReference>
<evidence type="ECO:0000313" key="4">
    <source>
        <dbReference type="Proteomes" id="UP001199816"/>
    </source>
</evidence>
<feature type="domain" description="Fungal lipase-type" evidence="2">
    <location>
        <begin position="85"/>
        <end position="240"/>
    </location>
</feature>
<dbReference type="RefSeq" id="WP_231002415.1">
    <property type="nucleotide sequence ID" value="NZ_JAJNEC010000003.1"/>
</dbReference>
<protein>
    <submittedName>
        <fullName evidence="3">Lipase family protein</fullName>
    </submittedName>
</protein>
<name>A0ABS8PKW3_9BACT</name>
<dbReference type="InterPro" id="IPR002921">
    <property type="entry name" value="Fungal_lipase-type"/>
</dbReference>
<comment type="caution">
    <text evidence="3">The sequence shown here is derived from an EMBL/GenBank/DDBJ whole genome shotgun (WGS) entry which is preliminary data.</text>
</comment>